<accession>A0A1G2SYM2</accession>
<organism evidence="1 2">
    <name type="scientific">Candidatus Zambryskibacteria bacterium RIFCSPHIGHO2_01_FULL_46_25</name>
    <dbReference type="NCBI Taxonomy" id="1802738"/>
    <lineage>
        <taxon>Bacteria</taxon>
        <taxon>Candidatus Zambryskiibacteriota</taxon>
    </lineage>
</organism>
<dbReference type="EMBL" id="MHVH01000006">
    <property type="protein sequence ID" value="OHA90136.1"/>
    <property type="molecule type" value="Genomic_DNA"/>
</dbReference>
<sequence>MEKSEFLRGLMNAKEAYHRDRMTGVRAASAAACAKQFGILPKRAHERSPIPAAIRKLQAPRNCGKLTIDEYLMIETCWEEFLAQTIFWRRVARWLRMLFYRTPASVTVNIQS</sequence>
<dbReference type="AlphaFoldDB" id="A0A1G2SYM2"/>
<gene>
    <name evidence="1" type="ORF">A2838_00700</name>
</gene>
<evidence type="ECO:0000313" key="1">
    <source>
        <dbReference type="EMBL" id="OHA90136.1"/>
    </source>
</evidence>
<protein>
    <submittedName>
        <fullName evidence="1">Uncharacterized protein</fullName>
    </submittedName>
</protein>
<reference evidence="1 2" key="1">
    <citation type="journal article" date="2016" name="Nat. Commun.">
        <title>Thousands of microbial genomes shed light on interconnected biogeochemical processes in an aquifer system.</title>
        <authorList>
            <person name="Anantharaman K."/>
            <person name="Brown C.T."/>
            <person name="Hug L.A."/>
            <person name="Sharon I."/>
            <person name="Castelle C.J."/>
            <person name="Probst A.J."/>
            <person name="Thomas B.C."/>
            <person name="Singh A."/>
            <person name="Wilkins M.J."/>
            <person name="Karaoz U."/>
            <person name="Brodie E.L."/>
            <person name="Williams K.H."/>
            <person name="Hubbard S.S."/>
            <person name="Banfield J.F."/>
        </authorList>
    </citation>
    <scope>NUCLEOTIDE SEQUENCE [LARGE SCALE GENOMIC DNA]</scope>
</reference>
<comment type="caution">
    <text evidence="1">The sequence shown here is derived from an EMBL/GenBank/DDBJ whole genome shotgun (WGS) entry which is preliminary data.</text>
</comment>
<name>A0A1G2SYM2_9BACT</name>
<dbReference type="Proteomes" id="UP000178107">
    <property type="component" value="Unassembled WGS sequence"/>
</dbReference>
<evidence type="ECO:0000313" key="2">
    <source>
        <dbReference type="Proteomes" id="UP000178107"/>
    </source>
</evidence>
<proteinExistence type="predicted"/>